<feature type="region of interest" description="Disordered" evidence="1">
    <location>
        <begin position="182"/>
        <end position="206"/>
    </location>
</feature>
<dbReference type="EnsemblPlants" id="OPUNC01G32940.1">
    <property type="protein sequence ID" value="OPUNC01G32940.1"/>
    <property type="gene ID" value="OPUNC01G32940"/>
</dbReference>
<protein>
    <submittedName>
        <fullName evidence="2">Uncharacterized protein</fullName>
    </submittedName>
</protein>
<accession>A0A0E0JPT4</accession>
<proteinExistence type="predicted"/>
<dbReference type="Proteomes" id="UP000026962">
    <property type="component" value="Chromosome 1"/>
</dbReference>
<feature type="region of interest" description="Disordered" evidence="1">
    <location>
        <begin position="102"/>
        <end position="143"/>
    </location>
</feature>
<sequence>MLLFVLVERGLLDDAAQNCRRLHHPRFSPLHRHCGERGRTGGERPAPRAATAGFLEPKSEQIWKPQQHGLEQVTAFPRGRSWMSAAAREASFGAERVHEVVRIHGRQQRHGREQRQPRRRSRERKMGGREEGAAVQGLRTETGEESGAFGRTLADHLGEARSGGLREELAKTYSRGGATYTIPRGARNGGGQKDGGRHAAEEELGTCQRRSSRSVAWRRTALACRSRAEEKEGAMTCGVHMGPTLTQFATSAKTGNNIT</sequence>
<evidence type="ECO:0000256" key="1">
    <source>
        <dbReference type="SAM" id="MobiDB-lite"/>
    </source>
</evidence>
<organism evidence="2">
    <name type="scientific">Oryza punctata</name>
    <name type="common">Red rice</name>
    <dbReference type="NCBI Taxonomy" id="4537"/>
    <lineage>
        <taxon>Eukaryota</taxon>
        <taxon>Viridiplantae</taxon>
        <taxon>Streptophyta</taxon>
        <taxon>Embryophyta</taxon>
        <taxon>Tracheophyta</taxon>
        <taxon>Spermatophyta</taxon>
        <taxon>Magnoliopsida</taxon>
        <taxon>Liliopsida</taxon>
        <taxon>Poales</taxon>
        <taxon>Poaceae</taxon>
        <taxon>BOP clade</taxon>
        <taxon>Oryzoideae</taxon>
        <taxon>Oryzeae</taxon>
        <taxon>Oryzinae</taxon>
        <taxon>Oryza</taxon>
    </lineage>
</organism>
<reference evidence="2" key="1">
    <citation type="submission" date="2015-04" db="UniProtKB">
        <authorList>
            <consortium name="EnsemblPlants"/>
        </authorList>
    </citation>
    <scope>IDENTIFICATION</scope>
</reference>
<name>A0A0E0JPT4_ORYPU</name>
<evidence type="ECO:0000313" key="2">
    <source>
        <dbReference type="EnsemblPlants" id="OPUNC01G32940.1"/>
    </source>
</evidence>
<dbReference type="HOGENOM" id="CLU_1075126_0_0_1"/>
<evidence type="ECO:0000313" key="3">
    <source>
        <dbReference type="Proteomes" id="UP000026962"/>
    </source>
</evidence>
<reference evidence="2" key="2">
    <citation type="submission" date="2018-05" db="EMBL/GenBank/DDBJ databases">
        <title>OpunRS2 (Oryza punctata Reference Sequence Version 2).</title>
        <authorList>
            <person name="Zhang J."/>
            <person name="Kudrna D."/>
            <person name="Lee S."/>
            <person name="Talag J."/>
            <person name="Welchert J."/>
            <person name="Wing R.A."/>
        </authorList>
    </citation>
    <scope>NUCLEOTIDE SEQUENCE [LARGE SCALE GENOMIC DNA]</scope>
</reference>
<keyword evidence="3" id="KW-1185">Reference proteome</keyword>
<dbReference type="AlphaFoldDB" id="A0A0E0JPT4"/>
<dbReference type="Gramene" id="OPUNC01G32940.1">
    <property type="protein sequence ID" value="OPUNC01G32940.1"/>
    <property type="gene ID" value="OPUNC01G32940"/>
</dbReference>